<dbReference type="OrthoDB" id="10062343at2759"/>
<dbReference type="PANTHER" id="PTHR46601:SF1">
    <property type="entry name" value="ADF-H DOMAIN-CONTAINING PROTEIN"/>
    <property type="match status" value="1"/>
</dbReference>
<dbReference type="PANTHER" id="PTHR46601">
    <property type="entry name" value="ULP_PROTEASE DOMAIN-CONTAINING PROTEIN"/>
    <property type="match status" value="1"/>
</dbReference>
<evidence type="ECO:0000313" key="1">
    <source>
        <dbReference type="EMBL" id="EFX73443.1"/>
    </source>
</evidence>
<protein>
    <submittedName>
        <fullName evidence="1">Uncharacterized protein</fullName>
    </submittedName>
</protein>
<dbReference type="Proteomes" id="UP000000305">
    <property type="component" value="Unassembled WGS sequence"/>
</dbReference>
<accession>E9H432</accession>
<dbReference type="STRING" id="6669.E9H432"/>
<name>E9H432_DAPPU</name>
<proteinExistence type="predicted"/>
<organism evidence="1 2">
    <name type="scientific">Daphnia pulex</name>
    <name type="common">Water flea</name>
    <dbReference type="NCBI Taxonomy" id="6669"/>
    <lineage>
        <taxon>Eukaryota</taxon>
        <taxon>Metazoa</taxon>
        <taxon>Ecdysozoa</taxon>
        <taxon>Arthropoda</taxon>
        <taxon>Crustacea</taxon>
        <taxon>Branchiopoda</taxon>
        <taxon>Diplostraca</taxon>
        <taxon>Cladocera</taxon>
        <taxon>Anomopoda</taxon>
        <taxon>Daphniidae</taxon>
        <taxon>Daphnia</taxon>
    </lineage>
</organism>
<gene>
    <name evidence="1" type="ORF">DAPPUDRAFT_109754</name>
</gene>
<reference evidence="1 2" key="1">
    <citation type="journal article" date="2011" name="Science">
        <title>The ecoresponsive genome of Daphnia pulex.</title>
        <authorList>
            <person name="Colbourne J.K."/>
            <person name="Pfrender M.E."/>
            <person name="Gilbert D."/>
            <person name="Thomas W.K."/>
            <person name="Tucker A."/>
            <person name="Oakley T.H."/>
            <person name="Tokishita S."/>
            <person name="Aerts A."/>
            <person name="Arnold G.J."/>
            <person name="Basu M.K."/>
            <person name="Bauer D.J."/>
            <person name="Caceres C.E."/>
            <person name="Carmel L."/>
            <person name="Casola C."/>
            <person name="Choi J.H."/>
            <person name="Detter J.C."/>
            <person name="Dong Q."/>
            <person name="Dusheyko S."/>
            <person name="Eads B.D."/>
            <person name="Frohlich T."/>
            <person name="Geiler-Samerotte K.A."/>
            <person name="Gerlach D."/>
            <person name="Hatcher P."/>
            <person name="Jogdeo S."/>
            <person name="Krijgsveld J."/>
            <person name="Kriventseva E.V."/>
            <person name="Kultz D."/>
            <person name="Laforsch C."/>
            <person name="Lindquist E."/>
            <person name="Lopez J."/>
            <person name="Manak J.R."/>
            <person name="Muller J."/>
            <person name="Pangilinan J."/>
            <person name="Patwardhan R.P."/>
            <person name="Pitluck S."/>
            <person name="Pritham E.J."/>
            <person name="Rechtsteiner A."/>
            <person name="Rho M."/>
            <person name="Rogozin I.B."/>
            <person name="Sakarya O."/>
            <person name="Salamov A."/>
            <person name="Schaack S."/>
            <person name="Shapiro H."/>
            <person name="Shiga Y."/>
            <person name="Skalitzky C."/>
            <person name="Smith Z."/>
            <person name="Souvorov A."/>
            <person name="Sung W."/>
            <person name="Tang Z."/>
            <person name="Tsuchiya D."/>
            <person name="Tu H."/>
            <person name="Vos H."/>
            <person name="Wang M."/>
            <person name="Wolf Y.I."/>
            <person name="Yamagata H."/>
            <person name="Yamada T."/>
            <person name="Ye Y."/>
            <person name="Shaw J.R."/>
            <person name="Andrews J."/>
            <person name="Crease T.J."/>
            <person name="Tang H."/>
            <person name="Lucas S.M."/>
            <person name="Robertson H.M."/>
            <person name="Bork P."/>
            <person name="Koonin E.V."/>
            <person name="Zdobnov E.M."/>
            <person name="Grigoriev I.V."/>
            <person name="Lynch M."/>
            <person name="Boore J.L."/>
        </authorList>
    </citation>
    <scope>NUCLEOTIDE SEQUENCE [LARGE SCALE GENOMIC DNA]</scope>
</reference>
<sequence length="282" mass="31368">METKFCVPVVVNNIRVITYFTTNLAITLIRQSVAKALRCAGIDPRTIIIDGDEHTNPLFPVPGDEKELYQKLVWATGLGVSLASPTYASKIRNIDRTELIPKLKELIIGIDAIHFFSDGGPAHYKNKSNFANLSFFEKEYSMKVRWNFWASGHGKNACDGIGGSTKRQFRLASLRGEMLITCQQLLEWAESNIPAVTYMLISKEVVKTNSLCILPRIEAAQMIKGTRQFHCFIPGPQGVLFASELCNSSLPSKKFVVVKSSFVPIDLSTISIGDFLVVYRAS</sequence>
<keyword evidence="2" id="KW-1185">Reference proteome</keyword>
<dbReference type="HOGENOM" id="CLU_987861_0_0_1"/>
<dbReference type="EMBL" id="GL732590">
    <property type="protein sequence ID" value="EFX73443.1"/>
    <property type="molecule type" value="Genomic_DNA"/>
</dbReference>
<dbReference type="KEGG" id="dpx:DAPPUDRAFT_109754"/>
<dbReference type="InParanoid" id="E9H432"/>
<evidence type="ECO:0000313" key="2">
    <source>
        <dbReference type="Proteomes" id="UP000000305"/>
    </source>
</evidence>
<dbReference type="AlphaFoldDB" id="E9H432"/>